<feature type="binding site" evidence="1">
    <location>
        <position position="25"/>
    </location>
    <ligand>
        <name>Zn(2+)</name>
        <dbReference type="ChEBI" id="CHEBI:29105"/>
    </ligand>
</feature>
<sequence>MSEIDEPAVPTVMKEITYDNFSKICRSCIINRGEIDVFEAHMQNVPLSNVIFSCTNELVTKTDGLSRVICNICMKLLINSYTFVKTFKESQVNLMNMHKVFKNKNIL</sequence>
<dbReference type="Gene3D" id="3.40.1800.20">
    <property type="match status" value="1"/>
</dbReference>
<accession>A0ABD2NAX0</accession>
<dbReference type="InterPro" id="IPR012934">
    <property type="entry name" value="Znf_AD"/>
</dbReference>
<protein>
    <recommendedName>
        <fullName evidence="2">ZAD domain-containing protein</fullName>
    </recommendedName>
</protein>
<dbReference type="PROSITE" id="PS51915">
    <property type="entry name" value="ZAD"/>
    <property type="match status" value="1"/>
</dbReference>
<evidence type="ECO:0000259" key="2">
    <source>
        <dbReference type="PROSITE" id="PS51915"/>
    </source>
</evidence>
<feature type="binding site" evidence="1">
    <location>
        <position position="28"/>
    </location>
    <ligand>
        <name>Zn(2+)</name>
        <dbReference type="ChEBI" id="CHEBI:29105"/>
    </ligand>
</feature>
<reference evidence="3 4" key="1">
    <citation type="journal article" date="2021" name="BMC Biol.">
        <title>Horizontally acquired antibacterial genes associated with adaptive radiation of ladybird beetles.</title>
        <authorList>
            <person name="Li H.S."/>
            <person name="Tang X.F."/>
            <person name="Huang Y.H."/>
            <person name="Xu Z.Y."/>
            <person name="Chen M.L."/>
            <person name="Du X.Y."/>
            <person name="Qiu B.Y."/>
            <person name="Chen P.T."/>
            <person name="Zhang W."/>
            <person name="Slipinski A."/>
            <person name="Escalona H.E."/>
            <person name="Waterhouse R.M."/>
            <person name="Zwick A."/>
            <person name="Pang H."/>
        </authorList>
    </citation>
    <scope>NUCLEOTIDE SEQUENCE [LARGE SCALE GENOMIC DNA]</scope>
    <source>
        <strain evidence="3">SYSU2018</strain>
    </source>
</reference>
<organism evidence="3 4">
    <name type="scientific">Cryptolaemus montrouzieri</name>
    <dbReference type="NCBI Taxonomy" id="559131"/>
    <lineage>
        <taxon>Eukaryota</taxon>
        <taxon>Metazoa</taxon>
        <taxon>Ecdysozoa</taxon>
        <taxon>Arthropoda</taxon>
        <taxon>Hexapoda</taxon>
        <taxon>Insecta</taxon>
        <taxon>Pterygota</taxon>
        <taxon>Neoptera</taxon>
        <taxon>Endopterygota</taxon>
        <taxon>Coleoptera</taxon>
        <taxon>Polyphaga</taxon>
        <taxon>Cucujiformia</taxon>
        <taxon>Coccinelloidea</taxon>
        <taxon>Coccinellidae</taxon>
        <taxon>Scymninae</taxon>
        <taxon>Scymnini</taxon>
        <taxon>Cryptolaemus</taxon>
    </lineage>
</organism>
<dbReference type="SMART" id="SM00868">
    <property type="entry name" value="zf-AD"/>
    <property type="match status" value="1"/>
</dbReference>
<gene>
    <name evidence="3" type="ORF">HHI36_020578</name>
</gene>
<feature type="binding site" evidence="1">
    <location>
        <position position="70"/>
    </location>
    <ligand>
        <name>Zn(2+)</name>
        <dbReference type="ChEBI" id="CHEBI:29105"/>
    </ligand>
</feature>
<evidence type="ECO:0000313" key="3">
    <source>
        <dbReference type="EMBL" id="KAL3275836.1"/>
    </source>
</evidence>
<dbReference type="AlphaFoldDB" id="A0ABD2NAX0"/>
<dbReference type="SUPFAM" id="SSF57716">
    <property type="entry name" value="Glucocorticoid receptor-like (DNA-binding domain)"/>
    <property type="match status" value="1"/>
</dbReference>
<name>A0ABD2NAX0_9CUCU</name>
<keyword evidence="4" id="KW-1185">Reference proteome</keyword>
<proteinExistence type="predicted"/>
<keyword evidence="1" id="KW-0862">Zinc</keyword>
<dbReference type="Proteomes" id="UP001516400">
    <property type="component" value="Unassembled WGS sequence"/>
</dbReference>
<evidence type="ECO:0000256" key="1">
    <source>
        <dbReference type="PROSITE-ProRule" id="PRU01263"/>
    </source>
</evidence>
<evidence type="ECO:0000313" key="4">
    <source>
        <dbReference type="Proteomes" id="UP001516400"/>
    </source>
</evidence>
<comment type="caution">
    <text evidence="3">The sequence shown here is derived from an EMBL/GenBank/DDBJ whole genome shotgun (WGS) entry which is preliminary data.</text>
</comment>
<keyword evidence="1" id="KW-0479">Metal-binding</keyword>
<dbReference type="Pfam" id="PF07776">
    <property type="entry name" value="zf-AD"/>
    <property type="match status" value="1"/>
</dbReference>
<feature type="domain" description="ZAD" evidence="2">
    <location>
        <begin position="23"/>
        <end position="97"/>
    </location>
</feature>
<dbReference type="EMBL" id="JABFTP020000083">
    <property type="protein sequence ID" value="KAL3275836.1"/>
    <property type="molecule type" value="Genomic_DNA"/>
</dbReference>
<dbReference type="GO" id="GO:0008270">
    <property type="term" value="F:zinc ion binding"/>
    <property type="evidence" value="ECO:0007669"/>
    <property type="project" value="UniProtKB-UniRule"/>
</dbReference>
<feature type="binding site" evidence="1">
    <location>
        <position position="73"/>
    </location>
    <ligand>
        <name>Zn(2+)</name>
        <dbReference type="ChEBI" id="CHEBI:29105"/>
    </ligand>
</feature>
<keyword evidence="1" id="KW-0863">Zinc-finger</keyword>